<feature type="domain" description="C2H2-type" evidence="9">
    <location>
        <begin position="296"/>
        <end position="322"/>
    </location>
</feature>
<dbReference type="InterPro" id="IPR043359">
    <property type="entry name" value="GLI-like"/>
</dbReference>
<evidence type="ECO:0000256" key="3">
    <source>
        <dbReference type="ARBA" id="ARBA00022737"/>
    </source>
</evidence>
<keyword evidence="5" id="KW-0862">Zinc</keyword>
<dbReference type="SMART" id="SM00355">
    <property type="entry name" value="ZnF_C2H2"/>
    <property type="match status" value="5"/>
</dbReference>
<evidence type="ECO:0000256" key="2">
    <source>
        <dbReference type="ARBA" id="ARBA00022723"/>
    </source>
</evidence>
<feature type="domain" description="C2H2-type" evidence="9">
    <location>
        <begin position="236"/>
        <end position="265"/>
    </location>
</feature>
<feature type="domain" description="C2H2-type" evidence="9">
    <location>
        <begin position="203"/>
        <end position="235"/>
    </location>
</feature>
<dbReference type="FunFam" id="3.30.160.60:FF:000048">
    <property type="entry name" value="GLI family zinc finger 3"/>
    <property type="match status" value="1"/>
</dbReference>
<dbReference type="PANTHER" id="PTHR45718">
    <property type="entry name" value="TRANSCRIPTIONAL ACTIVATOR CUBITUS INTERRUPTUS"/>
    <property type="match status" value="1"/>
</dbReference>
<dbReference type="Gene3D" id="3.30.160.60">
    <property type="entry name" value="Classic Zinc Finger"/>
    <property type="match status" value="5"/>
</dbReference>
<organism evidence="10 11">
    <name type="scientific">Fasciolopsis buskii</name>
    <dbReference type="NCBI Taxonomy" id="27845"/>
    <lineage>
        <taxon>Eukaryota</taxon>
        <taxon>Metazoa</taxon>
        <taxon>Spiralia</taxon>
        <taxon>Lophotrochozoa</taxon>
        <taxon>Platyhelminthes</taxon>
        <taxon>Trematoda</taxon>
        <taxon>Digenea</taxon>
        <taxon>Plagiorchiida</taxon>
        <taxon>Echinostomata</taxon>
        <taxon>Echinostomatoidea</taxon>
        <taxon>Fasciolidae</taxon>
        <taxon>Fasciolopsis</taxon>
    </lineage>
</organism>
<dbReference type="PROSITE" id="PS00028">
    <property type="entry name" value="ZINC_FINGER_C2H2_1"/>
    <property type="match status" value="3"/>
</dbReference>
<evidence type="ECO:0000256" key="5">
    <source>
        <dbReference type="ARBA" id="ARBA00022833"/>
    </source>
</evidence>
<feature type="signal peptide" evidence="8">
    <location>
        <begin position="1"/>
        <end position="17"/>
    </location>
</feature>
<evidence type="ECO:0000256" key="4">
    <source>
        <dbReference type="ARBA" id="ARBA00022771"/>
    </source>
</evidence>
<dbReference type="OrthoDB" id="3214149at2759"/>
<dbReference type="GO" id="GO:0005634">
    <property type="term" value="C:nucleus"/>
    <property type="evidence" value="ECO:0007669"/>
    <property type="project" value="UniProtKB-SubCell"/>
</dbReference>
<dbReference type="InterPro" id="IPR056436">
    <property type="entry name" value="Znf-C2H2_ZIC1-5/GLI1-3-like"/>
</dbReference>
<accession>A0A8E0VMS0</accession>
<comment type="caution">
    <text evidence="10">The sequence shown here is derived from an EMBL/GenBank/DDBJ whole genome shotgun (WGS) entry which is preliminary data.</text>
</comment>
<dbReference type="PANTHER" id="PTHR45718:SF7">
    <property type="entry name" value="C2H2-TYPE DOMAIN-CONTAINING PROTEIN"/>
    <property type="match status" value="1"/>
</dbReference>
<proteinExistence type="predicted"/>
<feature type="domain" description="C2H2-type" evidence="9">
    <location>
        <begin position="266"/>
        <end position="295"/>
    </location>
</feature>
<dbReference type="FunFam" id="3.30.160.60:FF:000031">
    <property type="entry name" value="GLI family zinc finger 3"/>
    <property type="match status" value="1"/>
</dbReference>
<dbReference type="Proteomes" id="UP000728185">
    <property type="component" value="Unassembled WGS sequence"/>
</dbReference>
<dbReference type="FunFam" id="3.30.160.60:FF:000359">
    <property type="entry name" value="GLIS family zinc finger 2"/>
    <property type="match status" value="1"/>
</dbReference>
<sequence length="435" mass="48430">MTLAIVKLTLVTHCTLSHPQREGSYCGTGETRHPFRPYPLEIQSENIQPSVGQNKCFPVPCSVNESLSYIRQSTDPVVSLDVSEEVPSESVLAKSIDISSSRTSFSEDPPCSPPSPTFLDSILAHIRLPEPNSGAGTPITDHRTTDQLTGITNTPLKVSDEKDDNKPVLCRWLNCSLTLPSQKALVTHIELAHIAPYLASKEYRCKWVGCRRQMKPFNARYKLLVHMRIHNGERPSQCTFPGCHKAFSRLENLKIHARSHTGDRPFVCQREGCNKAFSNSSDRAKHQRTHIHTKPYACSVQGCSKRYTDPSSLRKHSRVHANFANRQKRLTGETKPSIFIPATNYMETFICSSAPNSHIALNGSMNFESQSNSFANGNVNQPHLLTHGSEMLFGNYQKVDAFETVNCSAKSFDVTGKTTYGHVVDLQVSNTVFAI</sequence>
<dbReference type="EMBL" id="LUCM01002795">
    <property type="protein sequence ID" value="KAA0196838.1"/>
    <property type="molecule type" value="Genomic_DNA"/>
</dbReference>
<dbReference type="GO" id="GO:0008270">
    <property type="term" value="F:zinc ion binding"/>
    <property type="evidence" value="ECO:0007669"/>
    <property type="project" value="UniProtKB-KW"/>
</dbReference>
<dbReference type="InterPro" id="IPR036236">
    <property type="entry name" value="Znf_C2H2_sf"/>
</dbReference>
<feature type="chain" id="PRO_5034913077" evidence="8">
    <location>
        <begin position="18"/>
        <end position="435"/>
    </location>
</feature>
<gene>
    <name evidence="10" type="ORF">FBUS_04183</name>
</gene>
<evidence type="ECO:0000256" key="8">
    <source>
        <dbReference type="SAM" id="SignalP"/>
    </source>
</evidence>
<evidence type="ECO:0000313" key="10">
    <source>
        <dbReference type="EMBL" id="KAA0196838.1"/>
    </source>
</evidence>
<reference evidence="10" key="1">
    <citation type="submission" date="2019-05" db="EMBL/GenBank/DDBJ databases">
        <title>Annotation for the trematode Fasciolopsis buski.</title>
        <authorList>
            <person name="Choi Y.-J."/>
        </authorList>
    </citation>
    <scope>NUCLEOTIDE SEQUENCE</scope>
    <source>
        <strain evidence="10">HT</strain>
        <tissue evidence="10">Whole worm</tissue>
    </source>
</reference>
<evidence type="ECO:0000313" key="11">
    <source>
        <dbReference type="Proteomes" id="UP000728185"/>
    </source>
</evidence>
<dbReference type="Pfam" id="PF00096">
    <property type="entry name" value="zf-C2H2"/>
    <property type="match status" value="3"/>
</dbReference>
<name>A0A8E0VMS0_9TREM</name>
<keyword evidence="11" id="KW-1185">Reference proteome</keyword>
<keyword evidence="6" id="KW-0539">Nucleus</keyword>
<dbReference type="Pfam" id="PF23561">
    <property type="entry name" value="zf-C2H2_15"/>
    <property type="match status" value="1"/>
</dbReference>
<dbReference type="GO" id="GO:0000981">
    <property type="term" value="F:DNA-binding transcription factor activity, RNA polymerase II-specific"/>
    <property type="evidence" value="ECO:0007669"/>
    <property type="project" value="TreeGrafter"/>
</dbReference>
<protein>
    <submittedName>
        <fullName evidence="10">Tra-1 protein</fullName>
    </submittedName>
</protein>
<dbReference type="InterPro" id="IPR013087">
    <property type="entry name" value="Znf_C2H2_type"/>
</dbReference>
<dbReference type="FunFam" id="3.30.160.60:FF:001102">
    <property type="entry name" value="Transcription factor IIIA"/>
    <property type="match status" value="1"/>
</dbReference>
<dbReference type="PROSITE" id="PS50157">
    <property type="entry name" value="ZINC_FINGER_C2H2_2"/>
    <property type="match status" value="4"/>
</dbReference>
<keyword evidence="3" id="KW-0677">Repeat</keyword>
<dbReference type="SUPFAM" id="SSF57667">
    <property type="entry name" value="beta-beta-alpha zinc fingers"/>
    <property type="match status" value="3"/>
</dbReference>
<evidence type="ECO:0000256" key="6">
    <source>
        <dbReference type="ARBA" id="ARBA00023242"/>
    </source>
</evidence>
<evidence type="ECO:0000259" key="9">
    <source>
        <dbReference type="PROSITE" id="PS50157"/>
    </source>
</evidence>
<evidence type="ECO:0000256" key="1">
    <source>
        <dbReference type="ARBA" id="ARBA00004123"/>
    </source>
</evidence>
<evidence type="ECO:0000256" key="7">
    <source>
        <dbReference type="PROSITE-ProRule" id="PRU00042"/>
    </source>
</evidence>
<dbReference type="AlphaFoldDB" id="A0A8E0VMS0"/>
<keyword evidence="4 7" id="KW-0863">Zinc-finger</keyword>
<keyword evidence="8" id="KW-0732">Signal</keyword>
<comment type="subcellular location">
    <subcellularLocation>
        <location evidence="1">Nucleus</location>
    </subcellularLocation>
</comment>
<keyword evidence="2" id="KW-0479">Metal-binding</keyword>
<dbReference type="GO" id="GO:0000978">
    <property type="term" value="F:RNA polymerase II cis-regulatory region sequence-specific DNA binding"/>
    <property type="evidence" value="ECO:0007669"/>
    <property type="project" value="TreeGrafter"/>
</dbReference>